<dbReference type="Pfam" id="PF12796">
    <property type="entry name" value="Ank_2"/>
    <property type="match status" value="1"/>
</dbReference>
<evidence type="ECO:0000256" key="1">
    <source>
        <dbReference type="PROSITE-ProRule" id="PRU00023"/>
    </source>
</evidence>
<dbReference type="PANTHER" id="PTHR24128">
    <property type="entry name" value="HOMEOBOX PROTEIN WARIAI"/>
    <property type="match status" value="1"/>
</dbReference>
<gene>
    <name evidence="3" type="ORF">FSB_LOCUS61582</name>
</gene>
<protein>
    <submittedName>
        <fullName evidence="3">Uncharacterized protein</fullName>
    </submittedName>
</protein>
<dbReference type="PROSITE" id="PS50088">
    <property type="entry name" value="ANK_REPEAT"/>
    <property type="match status" value="1"/>
</dbReference>
<evidence type="ECO:0000256" key="2">
    <source>
        <dbReference type="SAM" id="MobiDB-lite"/>
    </source>
</evidence>
<feature type="compositionally biased region" description="Basic and acidic residues" evidence="2">
    <location>
        <begin position="1"/>
        <end position="17"/>
    </location>
</feature>
<dbReference type="Gene3D" id="1.25.40.20">
    <property type="entry name" value="Ankyrin repeat-containing domain"/>
    <property type="match status" value="1"/>
</dbReference>
<evidence type="ECO:0000313" key="3">
    <source>
        <dbReference type="EMBL" id="SPD33700.1"/>
    </source>
</evidence>
<dbReference type="InterPro" id="IPR002110">
    <property type="entry name" value="Ankyrin_rpt"/>
</dbReference>
<dbReference type="SUPFAM" id="SSF140860">
    <property type="entry name" value="Pseudo ankyrin repeat-like"/>
    <property type="match status" value="1"/>
</dbReference>
<dbReference type="InterPro" id="IPR036770">
    <property type="entry name" value="Ankyrin_rpt-contain_sf"/>
</dbReference>
<dbReference type="AlphaFoldDB" id="A0A2N9JAW1"/>
<proteinExistence type="predicted"/>
<name>A0A2N9JAW1_FAGSY</name>
<dbReference type="PROSITE" id="PS50297">
    <property type="entry name" value="ANK_REP_REGION"/>
    <property type="match status" value="1"/>
</dbReference>
<feature type="region of interest" description="Disordered" evidence="2">
    <location>
        <begin position="1"/>
        <end position="39"/>
    </location>
</feature>
<dbReference type="PANTHER" id="PTHR24128:SF24">
    <property type="entry name" value="ANKYRIN REPEAT PROTEIN"/>
    <property type="match status" value="1"/>
</dbReference>
<accession>A0A2N9JAW1</accession>
<reference evidence="3" key="1">
    <citation type="submission" date="2018-02" db="EMBL/GenBank/DDBJ databases">
        <authorList>
            <person name="Cohen D.B."/>
            <person name="Kent A.D."/>
        </authorList>
    </citation>
    <scope>NUCLEOTIDE SEQUENCE</scope>
</reference>
<keyword evidence="1" id="KW-0040">ANK repeat</keyword>
<organism evidence="3">
    <name type="scientific">Fagus sylvatica</name>
    <name type="common">Beechnut</name>
    <dbReference type="NCBI Taxonomy" id="28930"/>
    <lineage>
        <taxon>Eukaryota</taxon>
        <taxon>Viridiplantae</taxon>
        <taxon>Streptophyta</taxon>
        <taxon>Embryophyta</taxon>
        <taxon>Tracheophyta</taxon>
        <taxon>Spermatophyta</taxon>
        <taxon>Magnoliopsida</taxon>
        <taxon>eudicotyledons</taxon>
        <taxon>Gunneridae</taxon>
        <taxon>Pentapetalae</taxon>
        <taxon>rosids</taxon>
        <taxon>fabids</taxon>
        <taxon>Fagales</taxon>
        <taxon>Fagaceae</taxon>
        <taxon>Fagus</taxon>
    </lineage>
</organism>
<dbReference type="EMBL" id="OIVN01006469">
    <property type="protein sequence ID" value="SPD33700.1"/>
    <property type="molecule type" value="Genomic_DNA"/>
</dbReference>
<sequence length="138" mass="15613">MAKGDVAKTGDVEMWNREEEEEAEEVAKGDVAETGDIEPSRMDERLERMNQAAQEGNIDAFYNLIWEDVNLLEYIDGLPFVDTPLHIAASAGHISFAMEMMRLKPSFARKPNPDGFSPIHLALQNEEINMVHRLLQVN</sequence>
<feature type="repeat" description="ANK" evidence="1">
    <location>
        <begin position="114"/>
        <end position="138"/>
    </location>
</feature>